<protein>
    <submittedName>
        <fullName evidence="1">Uncharacterized protein</fullName>
    </submittedName>
</protein>
<sequence>MRSILVTVLLVMVVIGIYIDVVGGNTGTRRQVSDSGARINVSIERINP</sequence>
<dbReference type="RefSeq" id="WP_310499472.1">
    <property type="nucleotide sequence ID" value="NZ_JAVDSB010000004.1"/>
</dbReference>
<name>A0ABU1NWR9_9BACL</name>
<reference evidence="1 2" key="1">
    <citation type="submission" date="2023-07" db="EMBL/GenBank/DDBJ databases">
        <title>Sorghum-associated microbial communities from plants grown in Nebraska, USA.</title>
        <authorList>
            <person name="Schachtman D."/>
        </authorList>
    </citation>
    <scope>NUCLEOTIDE SEQUENCE [LARGE SCALE GENOMIC DNA]</scope>
    <source>
        <strain evidence="1 2">CC258</strain>
    </source>
</reference>
<proteinExistence type="predicted"/>
<dbReference type="EMBL" id="JAVDSB010000004">
    <property type="protein sequence ID" value="MDR6551921.1"/>
    <property type="molecule type" value="Genomic_DNA"/>
</dbReference>
<dbReference type="Proteomes" id="UP001267290">
    <property type="component" value="Unassembled WGS sequence"/>
</dbReference>
<evidence type="ECO:0000313" key="1">
    <source>
        <dbReference type="EMBL" id="MDR6551921.1"/>
    </source>
</evidence>
<keyword evidence="2" id="KW-1185">Reference proteome</keyword>
<organism evidence="1 2">
    <name type="scientific">Paenibacillus qinlingensis</name>
    <dbReference type="NCBI Taxonomy" id="1837343"/>
    <lineage>
        <taxon>Bacteria</taxon>
        <taxon>Bacillati</taxon>
        <taxon>Bacillota</taxon>
        <taxon>Bacilli</taxon>
        <taxon>Bacillales</taxon>
        <taxon>Paenibacillaceae</taxon>
        <taxon>Paenibacillus</taxon>
    </lineage>
</organism>
<evidence type="ECO:0000313" key="2">
    <source>
        <dbReference type="Proteomes" id="UP001267290"/>
    </source>
</evidence>
<comment type="caution">
    <text evidence="1">The sequence shown here is derived from an EMBL/GenBank/DDBJ whole genome shotgun (WGS) entry which is preliminary data.</text>
</comment>
<accession>A0ABU1NWR9</accession>
<gene>
    <name evidence="1" type="ORF">J2736_003110</name>
</gene>